<feature type="transmembrane region" description="Helical" evidence="2">
    <location>
        <begin position="7"/>
        <end position="26"/>
    </location>
</feature>
<evidence type="ECO:0000256" key="1">
    <source>
        <dbReference type="SAM" id="MobiDB-lite"/>
    </source>
</evidence>
<sequence>MKLKIGLSLIAVLLIAIATIGTVAYFTKSFTSDNNTVTAASFEVDTVNKNGTTIGNDEFTVDGKLYPGMETIEAYSFMINKNNTEVPVEYKVNLTPNGDLFPEAGDSPIKISLQRNLDNVWTEIDYSTTFKPAADTESFKIFVDWPHGDNDIDFQGKTGNIKLEVIATQVDEEDEQEPEEPEEDPDKGSAFISLFRDSTSSSNKIDFVNISNFTLKNKQSNREYTVGTSPWNNKSAYEMKDIPKGEYTIHFDAPNGMSVQSILLGDTYKETEYNAETNPIVITKDNKSYAKIILKSSVTLQTINPLADLKVAANITLDEFKAALPTHTTIVDSSNQEHQVDLSWDIRPFNFENYKKPGTVTLKSEFFKLPVNVSNSVPSQRLEVALKVIFE</sequence>
<keyword evidence="2" id="KW-0472">Membrane</keyword>
<gene>
    <name evidence="3" type="ORF">J2Z40_002844</name>
</gene>
<reference evidence="3 4" key="1">
    <citation type="submission" date="2021-03" db="EMBL/GenBank/DDBJ databases">
        <title>Genomic Encyclopedia of Type Strains, Phase IV (KMG-IV): sequencing the most valuable type-strain genomes for metagenomic binning, comparative biology and taxonomic classification.</title>
        <authorList>
            <person name="Goeker M."/>
        </authorList>
    </citation>
    <scope>NUCLEOTIDE SEQUENCE [LARGE SCALE GENOMIC DNA]</scope>
    <source>
        <strain evidence="3 4">DSM 26675</strain>
    </source>
</reference>
<name>A0ABS4RH97_9BACI</name>
<keyword evidence="4" id="KW-1185">Reference proteome</keyword>
<feature type="region of interest" description="Disordered" evidence="1">
    <location>
        <begin position="170"/>
        <end position="189"/>
    </location>
</feature>
<protein>
    <submittedName>
        <fullName evidence="3">Uncharacterized protein (UPF0333 family)</fullName>
    </submittedName>
</protein>
<dbReference type="RefSeq" id="WP_066397950.1">
    <property type="nucleotide sequence ID" value="NZ_JAGIKZ010000017.1"/>
</dbReference>
<feature type="compositionally biased region" description="Acidic residues" evidence="1">
    <location>
        <begin position="170"/>
        <end position="185"/>
    </location>
</feature>
<evidence type="ECO:0000313" key="3">
    <source>
        <dbReference type="EMBL" id="MBP2242270.1"/>
    </source>
</evidence>
<organism evidence="3 4">
    <name type="scientific">Cytobacillus eiseniae</name>
    <dbReference type="NCBI Taxonomy" id="762947"/>
    <lineage>
        <taxon>Bacteria</taxon>
        <taxon>Bacillati</taxon>
        <taxon>Bacillota</taxon>
        <taxon>Bacilli</taxon>
        <taxon>Bacillales</taxon>
        <taxon>Bacillaceae</taxon>
        <taxon>Cytobacillus</taxon>
    </lineage>
</organism>
<evidence type="ECO:0000313" key="4">
    <source>
        <dbReference type="Proteomes" id="UP001519293"/>
    </source>
</evidence>
<accession>A0ABS4RH97</accession>
<keyword evidence="2" id="KW-1133">Transmembrane helix</keyword>
<proteinExistence type="predicted"/>
<dbReference type="Proteomes" id="UP001519293">
    <property type="component" value="Unassembled WGS sequence"/>
</dbReference>
<keyword evidence="2" id="KW-0812">Transmembrane</keyword>
<dbReference type="EMBL" id="JAGIKZ010000017">
    <property type="protein sequence ID" value="MBP2242270.1"/>
    <property type="molecule type" value="Genomic_DNA"/>
</dbReference>
<evidence type="ECO:0000256" key="2">
    <source>
        <dbReference type="SAM" id="Phobius"/>
    </source>
</evidence>
<comment type="caution">
    <text evidence="3">The sequence shown here is derived from an EMBL/GenBank/DDBJ whole genome shotgun (WGS) entry which is preliminary data.</text>
</comment>